<feature type="non-terminal residue" evidence="11">
    <location>
        <position position="605"/>
    </location>
</feature>
<dbReference type="EMBL" id="WJQU01000001">
    <property type="protein sequence ID" value="KAJ6645017.1"/>
    <property type="molecule type" value="Genomic_DNA"/>
</dbReference>
<keyword evidence="5" id="KW-0949">S-adenosyl-L-methionine</keyword>
<comment type="similarity">
    <text evidence="1">Belongs to the pseudouridine synthase RluA family.</text>
</comment>
<dbReference type="NCBIfam" id="TIGR00005">
    <property type="entry name" value="rluA_subfam"/>
    <property type="match status" value="1"/>
</dbReference>
<dbReference type="GO" id="GO:0009982">
    <property type="term" value="F:pseudouridine synthase activity"/>
    <property type="evidence" value="ECO:0007669"/>
    <property type="project" value="InterPro"/>
</dbReference>
<dbReference type="Gene3D" id="3.40.50.150">
    <property type="entry name" value="Vaccinia Virus protein VP39"/>
    <property type="match status" value="1"/>
</dbReference>
<keyword evidence="4" id="KW-0808">Transferase</keyword>
<dbReference type="SUPFAM" id="SSF55120">
    <property type="entry name" value="Pseudouridine synthase"/>
    <property type="match status" value="1"/>
</dbReference>
<dbReference type="Pfam" id="PF17827">
    <property type="entry name" value="PrmC_N"/>
    <property type="match status" value="1"/>
</dbReference>
<evidence type="ECO:0000256" key="4">
    <source>
        <dbReference type="ARBA" id="ARBA00022679"/>
    </source>
</evidence>
<evidence type="ECO:0000256" key="8">
    <source>
        <dbReference type="PIRSR" id="PIRSR606225-1"/>
    </source>
</evidence>
<dbReference type="HAMAP" id="MF_02126">
    <property type="entry name" value="RF_methyltr_PrmC"/>
    <property type="match status" value="1"/>
</dbReference>
<dbReference type="InterPro" id="IPR007848">
    <property type="entry name" value="Small_mtfrase_dom"/>
</dbReference>
<dbReference type="GO" id="GO:0032259">
    <property type="term" value="P:methylation"/>
    <property type="evidence" value="ECO:0007669"/>
    <property type="project" value="UniProtKB-KW"/>
</dbReference>
<evidence type="ECO:0000313" key="11">
    <source>
        <dbReference type="EMBL" id="KAJ6645017.1"/>
    </source>
</evidence>
<dbReference type="InterPro" id="IPR002052">
    <property type="entry name" value="DNA_methylase_N6_adenine_CS"/>
</dbReference>
<dbReference type="InterPro" id="IPR040758">
    <property type="entry name" value="PrmC_N"/>
</dbReference>
<dbReference type="PANTHER" id="PTHR18895">
    <property type="entry name" value="HEMK METHYLTRANSFERASE"/>
    <property type="match status" value="1"/>
</dbReference>
<organism evidence="11 12">
    <name type="scientific">Pseudolycoriella hygida</name>
    <dbReference type="NCBI Taxonomy" id="35572"/>
    <lineage>
        <taxon>Eukaryota</taxon>
        <taxon>Metazoa</taxon>
        <taxon>Ecdysozoa</taxon>
        <taxon>Arthropoda</taxon>
        <taxon>Hexapoda</taxon>
        <taxon>Insecta</taxon>
        <taxon>Pterygota</taxon>
        <taxon>Neoptera</taxon>
        <taxon>Endopterygota</taxon>
        <taxon>Diptera</taxon>
        <taxon>Nematocera</taxon>
        <taxon>Sciaroidea</taxon>
        <taxon>Sciaridae</taxon>
        <taxon>Pseudolycoriella</taxon>
    </lineage>
</organism>
<dbReference type="PANTHER" id="PTHR18895:SF74">
    <property type="entry name" value="MTRF1L RELEASE FACTOR GLUTAMINE METHYLTRANSFERASE"/>
    <property type="match status" value="1"/>
</dbReference>
<feature type="domain" description="RNA-binding S4" evidence="10">
    <location>
        <begin position="10"/>
        <end position="70"/>
    </location>
</feature>
<dbReference type="Gene3D" id="3.30.2350.10">
    <property type="entry name" value="Pseudouridine synthase"/>
    <property type="match status" value="1"/>
</dbReference>
<feature type="non-terminal residue" evidence="11">
    <location>
        <position position="1"/>
    </location>
</feature>
<dbReference type="PROSITE" id="PS01129">
    <property type="entry name" value="PSI_RLU"/>
    <property type="match status" value="1"/>
</dbReference>
<comment type="caution">
    <text evidence="11">The sequence shown here is derived from an EMBL/GenBank/DDBJ whole genome shotgun (WGS) entry which is preliminary data.</text>
</comment>
<evidence type="ECO:0000256" key="9">
    <source>
        <dbReference type="PROSITE-ProRule" id="PRU00182"/>
    </source>
</evidence>
<dbReference type="InterPro" id="IPR050320">
    <property type="entry name" value="N5-glutamine_MTase"/>
</dbReference>
<dbReference type="PROSITE" id="PS50889">
    <property type="entry name" value="S4"/>
    <property type="match status" value="1"/>
</dbReference>
<dbReference type="GO" id="GO:0003723">
    <property type="term" value="F:RNA binding"/>
    <property type="evidence" value="ECO:0007669"/>
    <property type="project" value="UniProtKB-KW"/>
</dbReference>
<comment type="catalytic activity">
    <reaction evidence="7">
        <text>L-glutaminyl-[peptide chain release factor] + S-adenosyl-L-methionine = N(5)-methyl-L-glutaminyl-[peptide chain release factor] + S-adenosyl-L-homocysteine + H(+)</text>
        <dbReference type="Rhea" id="RHEA:42896"/>
        <dbReference type="Rhea" id="RHEA-COMP:10271"/>
        <dbReference type="Rhea" id="RHEA-COMP:10272"/>
        <dbReference type="ChEBI" id="CHEBI:15378"/>
        <dbReference type="ChEBI" id="CHEBI:30011"/>
        <dbReference type="ChEBI" id="CHEBI:57856"/>
        <dbReference type="ChEBI" id="CHEBI:59789"/>
        <dbReference type="ChEBI" id="CHEBI:61891"/>
        <dbReference type="EC" id="2.1.1.297"/>
    </reaction>
</comment>
<dbReference type="InterPro" id="IPR036986">
    <property type="entry name" value="S4_RNA-bd_sf"/>
</dbReference>
<keyword evidence="12" id="KW-1185">Reference proteome</keyword>
<evidence type="ECO:0000313" key="12">
    <source>
        <dbReference type="Proteomes" id="UP001151699"/>
    </source>
</evidence>
<dbReference type="Pfam" id="PF01479">
    <property type="entry name" value="S4"/>
    <property type="match status" value="1"/>
</dbReference>
<dbReference type="EC" id="2.1.1.297" evidence="2"/>
<evidence type="ECO:0000256" key="7">
    <source>
        <dbReference type="ARBA" id="ARBA00048391"/>
    </source>
</evidence>
<protein>
    <recommendedName>
        <fullName evidence="2">peptide chain release factor N(5)-glutamine methyltransferase</fullName>
        <ecNumber evidence="2">2.1.1.297</ecNumber>
    </recommendedName>
</protein>
<dbReference type="CDD" id="cd02440">
    <property type="entry name" value="AdoMet_MTases"/>
    <property type="match status" value="1"/>
</dbReference>
<dbReference type="Pfam" id="PF05175">
    <property type="entry name" value="MTS"/>
    <property type="match status" value="1"/>
</dbReference>
<dbReference type="AlphaFoldDB" id="A0A9Q0N795"/>
<accession>A0A9Q0N795</accession>
<dbReference type="Proteomes" id="UP001151699">
    <property type="component" value="Chromosome A"/>
</dbReference>
<dbReference type="OrthoDB" id="269872at2759"/>
<dbReference type="InterPro" id="IPR006224">
    <property type="entry name" value="PsdUridine_synth_RluA-like_CS"/>
</dbReference>
<evidence type="ECO:0000256" key="3">
    <source>
        <dbReference type="ARBA" id="ARBA00022603"/>
    </source>
</evidence>
<gene>
    <name evidence="11" type="primary">prmC/trmB</name>
    <name evidence="11" type="ORF">Bhyg_00217</name>
</gene>
<keyword evidence="6" id="KW-0413">Isomerase</keyword>
<dbReference type="GO" id="GO:0001522">
    <property type="term" value="P:pseudouridine synthesis"/>
    <property type="evidence" value="ECO:0007669"/>
    <property type="project" value="InterPro"/>
</dbReference>
<keyword evidence="3 11" id="KW-0489">Methyltransferase</keyword>
<evidence type="ECO:0000259" key="10">
    <source>
        <dbReference type="SMART" id="SM00363"/>
    </source>
</evidence>
<proteinExistence type="inferred from homology"/>
<dbReference type="SMART" id="SM00363">
    <property type="entry name" value="S4"/>
    <property type="match status" value="1"/>
</dbReference>
<feature type="active site" evidence="8">
    <location>
        <position position="134"/>
    </location>
</feature>
<dbReference type="InterPro" id="IPR006145">
    <property type="entry name" value="PsdUridine_synth_RsuA/RluA"/>
</dbReference>
<dbReference type="GO" id="GO:0102559">
    <property type="term" value="F:peptide chain release factor N(5)-glutamine methyltransferase activity"/>
    <property type="evidence" value="ECO:0007669"/>
    <property type="project" value="UniProtKB-EC"/>
</dbReference>
<evidence type="ECO:0000256" key="6">
    <source>
        <dbReference type="ARBA" id="ARBA00023235"/>
    </source>
</evidence>
<dbReference type="InterPro" id="IPR004556">
    <property type="entry name" value="HemK-like"/>
</dbReference>
<dbReference type="NCBIfam" id="TIGR00536">
    <property type="entry name" value="hemK_fam"/>
    <property type="match status" value="1"/>
</dbReference>
<dbReference type="Gene3D" id="3.10.290.10">
    <property type="entry name" value="RNA-binding S4 domain"/>
    <property type="match status" value="1"/>
</dbReference>
<dbReference type="InterPro" id="IPR006225">
    <property type="entry name" value="PsdUridine_synth_RluC/D"/>
</dbReference>
<evidence type="ECO:0000256" key="5">
    <source>
        <dbReference type="ARBA" id="ARBA00022691"/>
    </source>
</evidence>
<name>A0A9Q0N795_9DIPT</name>
<dbReference type="CDD" id="cd02869">
    <property type="entry name" value="PseudoU_synth_RluA_like"/>
    <property type="match status" value="1"/>
</dbReference>
<reference evidence="11" key="1">
    <citation type="submission" date="2022-07" db="EMBL/GenBank/DDBJ databases">
        <authorList>
            <person name="Trinca V."/>
            <person name="Uliana J.V.C."/>
            <person name="Torres T.T."/>
            <person name="Ward R.J."/>
            <person name="Monesi N."/>
        </authorList>
    </citation>
    <scope>NUCLEOTIDE SEQUENCE</scope>
    <source>
        <strain evidence="11">HSMRA1968</strain>
        <tissue evidence="11">Whole embryos</tissue>
    </source>
</reference>
<dbReference type="SUPFAM" id="SSF53335">
    <property type="entry name" value="S-adenosyl-L-methionine-dependent methyltransferases"/>
    <property type="match status" value="1"/>
</dbReference>
<dbReference type="NCBIfam" id="TIGR03534">
    <property type="entry name" value="RF_mod_PrmC"/>
    <property type="match status" value="1"/>
</dbReference>
<dbReference type="SUPFAM" id="SSF55174">
    <property type="entry name" value="Alpha-L RNA-binding motif"/>
    <property type="match status" value="1"/>
</dbReference>
<evidence type="ECO:0000256" key="2">
    <source>
        <dbReference type="ARBA" id="ARBA00012771"/>
    </source>
</evidence>
<dbReference type="Pfam" id="PF00849">
    <property type="entry name" value="PseudoU_synth_2"/>
    <property type="match status" value="1"/>
</dbReference>
<dbReference type="Gene3D" id="1.10.8.10">
    <property type="entry name" value="DNA helicase RuvA subunit, C-terminal domain"/>
    <property type="match status" value="1"/>
</dbReference>
<dbReference type="InterPro" id="IPR002942">
    <property type="entry name" value="S4_RNA-bd"/>
</dbReference>
<dbReference type="InterPro" id="IPR029063">
    <property type="entry name" value="SAM-dependent_MTases_sf"/>
</dbReference>
<evidence type="ECO:0000256" key="1">
    <source>
        <dbReference type="ARBA" id="ARBA00010876"/>
    </source>
</evidence>
<dbReference type="InterPro" id="IPR020103">
    <property type="entry name" value="PsdUridine_synth_cat_dom_sf"/>
</dbReference>
<dbReference type="InterPro" id="IPR019874">
    <property type="entry name" value="RF_methyltr_PrmC"/>
</dbReference>
<dbReference type="CDD" id="cd00165">
    <property type="entry name" value="S4"/>
    <property type="match status" value="1"/>
</dbReference>
<keyword evidence="9" id="KW-0694">RNA-binding</keyword>
<dbReference type="PROSITE" id="PS00092">
    <property type="entry name" value="N6_MTASE"/>
    <property type="match status" value="1"/>
</dbReference>
<sequence length="605" mass="68647">YILPQRLSGFRLDKALVHLINKTSRSQIQKIINDLQVKVNDLIISYSDFKVKENDVITVELKKTAALTMQEADIKLDIFYEDEDLIVINKAAGMAVHPGNGNHQDTLVNALLHYTRSLSSIGGWERPGIVHRLDKDTTGLMVIAKNNFAHVHLADQIQSRKLIRKYKALIWGVINPLHGIIKNNIGRSRTDRQKMTILKFGGKEAITHYSTEEIFFNGLVSMVECKLATGRTHQIRVQLSHLRHSIVGDQIYGNNSRKINYSPPIIQKKLVDFKRQALHSWYITSKWKIIGISCFSSRGYVKNNLMSLNTIKELLISAAKKLRLAGISLENLEARILLQYASGKGSEYLLSRGEEEIPLEQRIIFEELVKRRLSLEPIAHIIGSKEFYGYEFIVNNQVLIPRSDTEILIEAILNNLKASSNEHSKPSFKSRNIATQNITMLELGTGSGCIAITVSLELPNIRVVATDISKEAIMTARQNAAKHNVLKRLQIIYSDWFNNLKNQKYDIIVSNPPYVSQQSTTYISLETLKYEPAIALFAEDDGLAAYYIIAKSAKNFLKKSGKLFLEVGFNQSVAVIEIFSKYNYTFKQIYRDLAGYDRVVLFSIE</sequence>